<name>A0A501X592_9GAMM</name>
<sequence length="346" mass="39295">MQWYLFDQRELFLASDEMDLIAYSQATNKPWRNIKPVSIPTLTHKQMRKLLEQLLLRLQQGWSIREALQQLTDASSSRERLCLLGLEYYLRQGHPLFTSLSKICHGELASFFALLPNFSSSQSYLIALESVMAQLDKQSSLRNQLLQAAWYPMFIMISSVLIKFALTNLGMATATFVDNIIMLGIILFCGLFLLLTLSGWLPRWLNQTHQSFSLANIFALTTTQLKCGTPLHAALLNLTTLPKPATQQIELWEANLNLHNGKDLTEALPKSWFDAIGWSYIEDIRATGDSIKAFHYTHEYHQEKVACILRRVKRVAPIIGMMIAALTVANALVSIYGPLLEMNQFA</sequence>
<organism evidence="2 3">
    <name type="scientific">Maribrevibacterium harenarium</name>
    <dbReference type="NCBI Taxonomy" id="2589817"/>
    <lineage>
        <taxon>Bacteria</taxon>
        <taxon>Pseudomonadati</taxon>
        <taxon>Pseudomonadota</taxon>
        <taxon>Gammaproteobacteria</taxon>
        <taxon>Oceanospirillales</taxon>
        <taxon>Oceanospirillaceae</taxon>
        <taxon>Maribrevibacterium</taxon>
    </lineage>
</organism>
<evidence type="ECO:0000256" key="1">
    <source>
        <dbReference type="SAM" id="Phobius"/>
    </source>
</evidence>
<gene>
    <name evidence="2" type="ORF">FJM67_00735</name>
</gene>
<feature type="transmembrane region" description="Helical" evidence="1">
    <location>
        <begin position="318"/>
        <end position="339"/>
    </location>
</feature>
<dbReference type="RefSeq" id="WP_140586720.1">
    <property type="nucleotide sequence ID" value="NZ_VFRR01000001.1"/>
</dbReference>
<keyword evidence="1" id="KW-0472">Membrane</keyword>
<dbReference type="AlphaFoldDB" id="A0A501X592"/>
<evidence type="ECO:0000313" key="2">
    <source>
        <dbReference type="EMBL" id="TPE55609.1"/>
    </source>
</evidence>
<dbReference type="OrthoDB" id="6098358at2"/>
<proteinExistence type="predicted"/>
<keyword evidence="3" id="KW-1185">Reference proteome</keyword>
<evidence type="ECO:0000313" key="3">
    <source>
        <dbReference type="Proteomes" id="UP000315901"/>
    </source>
</evidence>
<protein>
    <recommendedName>
        <fullName evidence="4">Type II secretion system protein GspF domain-containing protein</fullName>
    </recommendedName>
</protein>
<comment type="caution">
    <text evidence="2">The sequence shown here is derived from an EMBL/GenBank/DDBJ whole genome shotgun (WGS) entry which is preliminary data.</text>
</comment>
<dbReference type="Proteomes" id="UP000315901">
    <property type="component" value="Unassembled WGS sequence"/>
</dbReference>
<keyword evidence="1" id="KW-1133">Transmembrane helix</keyword>
<evidence type="ECO:0008006" key="4">
    <source>
        <dbReference type="Google" id="ProtNLM"/>
    </source>
</evidence>
<feature type="transmembrane region" description="Helical" evidence="1">
    <location>
        <begin position="180"/>
        <end position="201"/>
    </location>
</feature>
<keyword evidence="1" id="KW-0812">Transmembrane</keyword>
<dbReference type="EMBL" id="VFRR01000001">
    <property type="protein sequence ID" value="TPE55609.1"/>
    <property type="molecule type" value="Genomic_DNA"/>
</dbReference>
<accession>A0A501X592</accession>
<reference evidence="2 3" key="1">
    <citation type="submission" date="2019-06" db="EMBL/GenBank/DDBJ databases">
        <title>A novel bacterium of genus Marinomonas, isolated from coastal sand.</title>
        <authorList>
            <person name="Huang H."/>
            <person name="Mo K."/>
            <person name="Hu Y."/>
        </authorList>
    </citation>
    <scope>NUCLEOTIDE SEQUENCE [LARGE SCALE GENOMIC DNA]</scope>
    <source>
        <strain evidence="2 3">HB171799</strain>
    </source>
</reference>
<feature type="transmembrane region" description="Helical" evidence="1">
    <location>
        <begin position="149"/>
        <end position="174"/>
    </location>
</feature>